<evidence type="ECO:0000256" key="1">
    <source>
        <dbReference type="ARBA" id="ARBA00022726"/>
    </source>
</evidence>
<keyword evidence="2" id="KW-0677">Repeat</keyword>
<keyword evidence="7" id="KW-0520">NAD</keyword>
<dbReference type="InterPro" id="IPR001093">
    <property type="entry name" value="IMP_DH_GMPRt"/>
</dbReference>
<dbReference type="CDD" id="cd02205">
    <property type="entry name" value="CBS_pair_SF"/>
    <property type="match status" value="1"/>
</dbReference>
<dbReference type="GO" id="GO:0006166">
    <property type="term" value="P:purine ribonucleoside salvage"/>
    <property type="evidence" value="ECO:0007669"/>
    <property type="project" value="UniProtKB-KW"/>
</dbReference>
<dbReference type="GO" id="GO:0003920">
    <property type="term" value="F:GMP reductase activity"/>
    <property type="evidence" value="ECO:0007669"/>
    <property type="project" value="UniProtKB-UniRule"/>
</dbReference>
<feature type="binding site" evidence="7">
    <location>
        <begin position="245"/>
        <end position="247"/>
    </location>
    <ligand>
        <name>NAD(+)</name>
        <dbReference type="ChEBI" id="CHEBI:57540"/>
    </ligand>
</feature>
<gene>
    <name evidence="6" type="primary">guaB1</name>
    <name evidence="11" type="ORF">A5685_21825</name>
</gene>
<feature type="binding site" description="in other chain" evidence="8">
    <location>
        <position position="299"/>
    </location>
    <ligand>
        <name>K(+)</name>
        <dbReference type="ChEBI" id="CHEBI:29103"/>
        <note>ligand shared between two tetrameric partners</note>
    </ligand>
</feature>
<comment type="catalytic activity">
    <reaction evidence="6">
        <text>IMP + NH4(+) + NADP(+) = GMP + NADPH + 2 H(+)</text>
        <dbReference type="Rhea" id="RHEA:17185"/>
        <dbReference type="ChEBI" id="CHEBI:15378"/>
        <dbReference type="ChEBI" id="CHEBI:28938"/>
        <dbReference type="ChEBI" id="CHEBI:57783"/>
        <dbReference type="ChEBI" id="CHEBI:58053"/>
        <dbReference type="ChEBI" id="CHEBI:58115"/>
        <dbReference type="ChEBI" id="CHEBI:58349"/>
        <dbReference type="EC" id="1.7.1.7"/>
    </reaction>
</comment>
<dbReference type="CDD" id="cd00381">
    <property type="entry name" value="IMPDH"/>
    <property type="match status" value="1"/>
</dbReference>
<keyword evidence="5 9" id="KW-0129">CBS domain</keyword>
<dbReference type="GO" id="GO:0005829">
    <property type="term" value="C:cytosol"/>
    <property type="evidence" value="ECO:0007669"/>
    <property type="project" value="TreeGrafter"/>
</dbReference>
<evidence type="ECO:0000256" key="3">
    <source>
        <dbReference type="ARBA" id="ARBA00022857"/>
    </source>
</evidence>
<dbReference type="InterPro" id="IPR005990">
    <property type="entry name" value="IMP_DH"/>
</dbReference>
<dbReference type="Proteomes" id="UP000093861">
    <property type="component" value="Unassembled WGS sequence"/>
</dbReference>
<feature type="binding site" evidence="7">
    <location>
        <begin position="295"/>
        <end position="297"/>
    </location>
    <ligand>
        <name>NAD(+)</name>
        <dbReference type="ChEBI" id="CHEBI:57540"/>
    </ligand>
</feature>
<dbReference type="FunFam" id="3.20.20.70:FF:000424">
    <property type="entry name" value="Inosine-5'-monophosphate dehydrogenase 2"/>
    <property type="match status" value="1"/>
</dbReference>
<comment type="pathway">
    <text evidence="6">Purine metabolism; IMP biosynthesis via salvage pathway.</text>
</comment>
<dbReference type="SUPFAM" id="SSF51412">
    <property type="entry name" value="Inosine monophosphate dehydrogenase (IMPDH)"/>
    <property type="match status" value="1"/>
</dbReference>
<dbReference type="EC" id="1.7.1.7" evidence="6"/>
<dbReference type="NCBIfam" id="TIGR01303">
    <property type="entry name" value="IMP_DH_rel_1"/>
    <property type="match status" value="1"/>
</dbReference>
<feature type="binding site" evidence="6">
    <location>
        <begin position="245"/>
        <end position="247"/>
    </location>
    <ligand>
        <name>NADP(+)</name>
        <dbReference type="ChEBI" id="CHEBI:58349"/>
    </ligand>
</feature>
<dbReference type="Gene3D" id="3.20.20.70">
    <property type="entry name" value="Aldolase class I"/>
    <property type="match status" value="1"/>
</dbReference>
<comment type="cofactor">
    <cofactor evidence="6">
        <name>a monovalent cation</name>
        <dbReference type="ChEBI" id="CHEBI:60242"/>
    </cofactor>
</comment>
<organism evidence="11 12">
    <name type="scientific">Mycobacterium colombiense</name>
    <dbReference type="NCBI Taxonomy" id="339268"/>
    <lineage>
        <taxon>Bacteria</taxon>
        <taxon>Bacillati</taxon>
        <taxon>Actinomycetota</taxon>
        <taxon>Actinomycetes</taxon>
        <taxon>Mycobacteriales</taxon>
        <taxon>Mycobacteriaceae</taxon>
        <taxon>Mycobacterium</taxon>
        <taxon>Mycobacterium avium complex (MAC)</taxon>
    </lineage>
</organism>
<dbReference type="SMART" id="SM01240">
    <property type="entry name" value="IMPDH"/>
    <property type="match status" value="1"/>
</dbReference>
<comment type="function">
    <text evidence="6">Involved in the purine-salvage pathway. Catalyzes the NADPH-dependent conversion of GMP to IMP.</text>
</comment>
<sequence length="478" mass="49999">MRFLDGHRPAYDLTYNDVFVMPNRSEVASRFDVDLSTGDGSGTTIPVVVANMTAVAGRRMAETVARRGGLVILPQDLPTTAVQQTVEFVKSRDLVLDTPVVLGPDDSVSDATALIHKRAHGVAVVAFEGRPLGLVSESSCLGVDRFTRVRDVAMTDFVTAPVGTEPRKVFDLLEQSPIGVAVVTNADGTLAGVLTRTGAIRAGLYTPAVDARGRLRIGAAVGINGDVGAKARSLVEAGIDLLVIDTAHGHQVKTIEAIRTVTALELGVPLAAGNVVSAEGTRDLLGAGADIVKVGVGPGAMCTTRMMTGVGRPQFSAVVECASAARELGGHVWADGGVRHPRDVALALAAGASNVMIGSWFAGTYESPGDLMRDREDQPYKESYGMASKRAVVARTGADTAFDRARKALFEEGISTSRMGLDPARGGVEDLLDHITSGVRSTCTYVGAANLAQLYDRVVVGVQSTAGFAEGHPLPQGW</sequence>
<evidence type="ECO:0000313" key="11">
    <source>
        <dbReference type="EMBL" id="OBH63572.1"/>
    </source>
</evidence>
<dbReference type="HAMAP" id="MF_02250">
    <property type="entry name" value="GMPR_GuaB1"/>
    <property type="match status" value="1"/>
</dbReference>
<dbReference type="GO" id="GO:0003938">
    <property type="term" value="F:IMP dehydrogenase activity"/>
    <property type="evidence" value="ECO:0007669"/>
    <property type="project" value="InterPro"/>
</dbReference>
<keyword evidence="8" id="KW-0630">Potassium</keyword>
<dbReference type="InterPro" id="IPR005991">
    <property type="entry name" value="GUAB1"/>
</dbReference>
<evidence type="ECO:0000256" key="5">
    <source>
        <dbReference type="ARBA" id="ARBA00023122"/>
    </source>
</evidence>
<dbReference type="PANTHER" id="PTHR43170">
    <property type="entry name" value="GMP REDUCTASE"/>
    <property type="match status" value="1"/>
</dbReference>
<dbReference type="EMBL" id="LZJS01000052">
    <property type="protein sequence ID" value="OBH63572.1"/>
    <property type="molecule type" value="Genomic_DNA"/>
</dbReference>
<dbReference type="PROSITE" id="PS51371">
    <property type="entry name" value="CBS"/>
    <property type="match status" value="1"/>
</dbReference>
<keyword evidence="4 6" id="KW-0560">Oxidoreductase</keyword>
<dbReference type="InterPro" id="IPR046342">
    <property type="entry name" value="CBS_dom_sf"/>
</dbReference>
<comment type="caution">
    <text evidence="11">The sequence shown here is derived from an EMBL/GenBank/DDBJ whole genome shotgun (WGS) entry which is preliminary data.</text>
</comment>
<evidence type="ECO:0000256" key="9">
    <source>
        <dbReference type="PROSITE-ProRule" id="PRU00703"/>
    </source>
</evidence>
<keyword evidence="3 6" id="KW-0521">NADP</keyword>
<evidence type="ECO:0000259" key="10">
    <source>
        <dbReference type="PROSITE" id="PS51371"/>
    </source>
</evidence>
<dbReference type="AlphaFoldDB" id="A0A1A2SIH5"/>
<dbReference type="InterPro" id="IPR050139">
    <property type="entry name" value="GMP_reductase"/>
</dbReference>
<evidence type="ECO:0000256" key="2">
    <source>
        <dbReference type="ARBA" id="ARBA00022737"/>
    </source>
</evidence>
<evidence type="ECO:0000313" key="12">
    <source>
        <dbReference type="Proteomes" id="UP000093861"/>
    </source>
</evidence>
<feature type="binding site" description="in other chain" evidence="8">
    <location>
        <position position="297"/>
    </location>
    <ligand>
        <name>K(+)</name>
        <dbReference type="ChEBI" id="CHEBI:29103"/>
        <note>ligand shared between two tetrameric partners</note>
    </ligand>
</feature>
<evidence type="ECO:0000256" key="6">
    <source>
        <dbReference type="HAMAP-Rule" id="MF_02250"/>
    </source>
</evidence>
<dbReference type="NCBIfam" id="NF005869">
    <property type="entry name" value="PRK07807.1"/>
    <property type="match status" value="1"/>
</dbReference>
<dbReference type="SUPFAM" id="SSF54631">
    <property type="entry name" value="CBS-domain pair"/>
    <property type="match status" value="1"/>
</dbReference>
<keyword evidence="1 6" id="KW-0660">Purine salvage</keyword>
<dbReference type="Pfam" id="PF00571">
    <property type="entry name" value="CBS"/>
    <property type="match status" value="2"/>
</dbReference>
<proteinExistence type="inferred from homology"/>
<feature type="active site" description="Thioimidate intermediate" evidence="6">
    <location>
        <position position="302"/>
    </location>
</feature>
<dbReference type="PIRSF" id="PIRSF000130">
    <property type="entry name" value="IMPDH"/>
    <property type="match status" value="1"/>
</dbReference>
<feature type="binding site" description="in other chain" evidence="8">
    <location>
        <position position="302"/>
    </location>
    <ligand>
        <name>K(+)</name>
        <dbReference type="ChEBI" id="CHEBI:29103"/>
        <note>ligand shared between two tetrameric partners</note>
    </ligand>
</feature>
<dbReference type="GO" id="GO:0032264">
    <property type="term" value="P:IMP salvage"/>
    <property type="evidence" value="ECO:0007669"/>
    <property type="project" value="UniProtKB-UniRule"/>
</dbReference>
<dbReference type="InterPro" id="IPR013785">
    <property type="entry name" value="Aldolase_TIM"/>
</dbReference>
<accession>A0A1A2SIH5</accession>
<dbReference type="RefSeq" id="WP_064950824.1">
    <property type="nucleotide sequence ID" value="NZ_LZJS01000052.1"/>
</dbReference>
<evidence type="ECO:0000256" key="8">
    <source>
        <dbReference type="PIRSR" id="PIRSR000130-4"/>
    </source>
</evidence>
<protein>
    <recommendedName>
        <fullName evidence="6">GMP reductase</fullName>
        <ecNumber evidence="6">1.7.1.7</ecNumber>
    </recommendedName>
    <alternativeName>
        <fullName evidence="6">Guanosine 5'-monophosphate reductase</fullName>
        <shortName evidence="6">GMPR</shortName>
    </alternativeName>
</protein>
<evidence type="ECO:0000256" key="4">
    <source>
        <dbReference type="ARBA" id="ARBA00023002"/>
    </source>
</evidence>
<dbReference type="InterPro" id="IPR000644">
    <property type="entry name" value="CBS_dom"/>
</dbReference>
<dbReference type="Pfam" id="PF00478">
    <property type="entry name" value="IMPDH"/>
    <property type="match status" value="1"/>
</dbReference>
<dbReference type="PANTHER" id="PTHR43170:SF5">
    <property type="entry name" value="GMP REDUCTASE"/>
    <property type="match status" value="1"/>
</dbReference>
<evidence type="ECO:0000256" key="7">
    <source>
        <dbReference type="PIRSR" id="PIRSR000130-3"/>
    </source>
</evidence>
<feature type="domain" description="CBS" evidence="10">
    <location>
        <begin position="153"/>
        <end position="211"/>
    </location>
</feature>
<reference evidence="11 12" key="1">
    <citation type="submission" date="2016-06" db="EMBL/GenBank/DDBJ databases">
        <authorList>
            <person name="Kjaerup R.B."/>
            <person name="Dalgaard T.S."/>
            <person name="Juul-Madsen H.R."/>
        </authorList>
    </citation>
    <scope>NUCLEOTIDE SEQUENCE [LARGE SCALE GENOMIC DNA]</scope>
    <source>
        <strain evidence="11 12">E2464</strain>
    </source>
</reference>
<feature type="binding site" evidence="6">
    <location>
        <begin position="295"/>
        <end position="297"/>
    </location>
    <ligand>
        <name>NADP(+)</name>
        <dbReference type="ChEBI" id="CHEBI:58349"/>
    </ligand>
</feature>
<comment type="similarity">
    <text evidence="6">Belongs to the IMPDH/GMPR family. GuaB1 subfamily.</text>
</comment>
<name>A0A1A2SIH5_9MYCO</name>